<dbReference type="GO" id="GO:0020037">
    <property type="term" value="F:heme binding"/>
    <property type="evidence" value="ECO:0007669"/>
    <property type="project" value="InterPro"/>
</dbReference>
<dbReference type="GO" id="GO:0016705">
    <property type="term" value="F:oxidoreductase activity, acting on paired donors, with incorporation or reduction of molecular oxygen"/>
    <property type="evidence" value="ECO:0007669"/>
    <property type="project" value="InterPro"/>
</dbReference>
<sequence length="140" mass="16312">MRILGTEFVHLASPDYAREFLSQADTFRKVILTDRMGSFNLATKFLGAANVVFSNGDIWRRHRRISNPAFHKSWNTDVFGSVTTTLCGLLDRLNMDDFERENGVDIHDLVQRFVPEWKHDVDWLRVRQQILTCSRTILLD</sequence>
<reference evidence="1 2" key="1">
    <citation type="journal article" date="2018" name="New Phytol.">
        <title>Phylogenomics of Endogonaceae and evolution of mycorrhizas within Mucoromycota.</title>
        <authorList>
            <person name="Chang Y."/>
            <person name="Desiro A."/>
            <person name="Na H."/>
            <person name="Sandor L."/>
            <person name="Lipzen A."/>
            <person name="Clum A."/>
            <person name="Barry K."/>
            <person name="Grigoriev I.V."/>
            <person name="Martin F.M."/>
            <person name="Stajich J.E."/>
            <person name="Smith M.E."/>
            <person name="Bonito G."/>
            <person name="Spatafora J.W."/>
        </authorList>
    </citation>
    <scope>NUCLEOTIDE SEQUENCE [LARGE SCALE GENOMIC DNA]</scope>
    <source>
        <strain evidence="1 2">GMNB39</strain>
    </source>
</reference>
<dbReference type="GO" id="GO:0005506">
    <property type="term" value="F:iron ion binding"/>
    <property type="evidence" value="ECO:0007669"/>
    <property type="project" value="InterPro"/>
</dbReference>
<dbReference type="Pfam" id="PF00067">
    <property type="entry name" value="p450"/>
    <property type="match status" value="1"/>
</dbReference>
<dbReference type="SUPFAM" id="SSF48264">
    <property type="entry name" value="Cytochrome P450"/>
    <property type="match status" value="1"/>
</dbReference>
<evidence type="ECO:0000313" key="2">
    <source>
        <dbReference type="Proteomes" id="UP000268093"/>
    </source>
</evidence>
<dbReference type="EMBL" id="RBNI01016097">
    <property type="protein sequence ID" value="RUP11851.1"/>
    <property type="molecule type" value="Genomic_DNA"/>
</dbReference>
<dbReference type="InterPro" id="IPR001128">
    <property type="entry name" value="Cyt_P450"/>
</dbReference>
<accession>A0A433B8Z0</accession>
<evidence type="ECO:0000313" key="1">
    <source>
        <dbReference type="EMBL" id="RUP11851.1"/>
    </source>
</evidence>
<gene>
    <name evidence="1" type="ORF">BC936DRAFT_139940</name>
</gene>
<name>A0A433B8Z0_9FUNG</name>
<dbReference type="OrthoDB" id="1470350at2759"/>
<dbReference type="Proteomes" id="UP000268093">
    <property type="component" value="Unassembled WGS sequence"/>
</dbReference>
<dbReference type="Gene3D" id="1.10.630.10">
    <property type="entry name" value="Cytochrome P450"/>
    <property type="match status" value="1"/>
</dbReference>
<evidence type="ECO:0008006" key="3">
    <source>
        <dbReference type="Google" id="ProtNLM"/>
    </source>
</evidence>
<dbReference type="AlphaFoldDB" id="A0A433B8Z0"/>
<protein>
    <recommendedName>
        <fullName evidence="3">Cytochrome P450</fullName>
    </recommendedName>
</protein>
<keyword evidence="2" id="KW-1185">Reference proteome</keyword>
<dbReference type="GO" id="GO:0004497">
    <property type="term" value="F:monooxygenase activity"/>
    <property type="evidence" value="ECO:0007669"/>
    <property type="project" value="InterPro"/>
</dbReference>
<proteinExistence type="predicted"/>
<organism evidence="1 2">
    <name type="scientific">Jimgerdemannia flammicorona</name>
    <dbReference type="NCBI Taxonomy" id="994334"/>
    <lineage>
        <taxon>Eukaryota</taxon>
        <taxon>Fungi</taxon>
        <taxon>Fungi incertae sedis</taxon>
        <taxon>Mucoromycota</taxon>
        <taxon>Mucoromycotina</taxon>
        <taxon>Endogonomycetes</taxon>
        <taxon>Endogonales</taxon>
        <taxon>Endogonaceae</taxon>
        <taxon>Jimgerdemannia</taxon>
    </lineage>
</organism>
<comment type="caution">
    <text evidence="1">The sequence shown here is derived from an EMBL/GenBank/DDBJ whole genome shotgun (WGS) entry which is preliminary data.</text>
</comment>
<dbReference type="InterPro" id="IPR036396">
    <property type="entry name" value="Cyt_P450_sf"/>
</dbReference>